<protein>
    <recommendedName>
        <fullName evidence="2">Rubredoxin-like domain-containing protein</fullName>
    </recommendedName>
</protein>
<dbReference type="SUPFAM" id="SSF57802">
    <property type="entry name" value="Rubredoxin-like"/>
    <property type="match status" value="1"/>
</dbReference>
<organism evidence="1">
    <name type="scientific">marine sediment metagenome</name>
    <dbReference type="NCBI Taxonomy" id="412755"/>
    <lineage>
        <taxon>unclassified sequences</taxon>
        <taxon>metagenomes</taxon>
        <taxon>ecological metagenomes</taxon>
    </lineage>
</organism>
<sequence>MIAVNYLNQVIREIKMTVEDYYRNFTCPVCGMWIPNDNIAGNCPHCGAAGFKELEPINKLQENK</sequence>
<dbReference type="AlphaFoldDB" id="A0A0F9EYL4"/>
<dbReference type="EMBL" id="LAZR01023239">
    <property type="protein sequence ID" value="KKL79188.1"/>
    <property type="molecule type" value="Genomic_DNA"/>
</dbReference>
<evidence type="ECO:0000313" key="1">
    <source>
        <dbReference type="EMBL" id="KKL79188.1"/>
    </source>
</evidence>
<proteinExistence type="predicted"/>
<comment type="caution">
    <text evidence="1">The sequence shown here is derived from an EMBL/GenBank/DDBJ whole genome shotgun (WGS) entry which is preliminary data.</text>
</comment>
<accession>A0A0F9EYL4</accession>
<gene>
    <name evidence="1" type="ORF">LCGC14_2017330</name>
</gene>
<evidence type="ECO:0008006" key="2">
    <source>
        <dbReference type="Google" id="ProtNLM"/>
    </source>
</evidence>
<name>A0A0F9EYL4_9ZZZZ</name>
<reference evidence="1" key="1">
    <citation type="journal article" date="2015" name="Nature">
        <title>Complex archaea that bridge the gap between prokaryotes and eukaryotes.</title>
        <authorList>
            <person name="Spang A."/>
            <person name="Saw J.H."/>
            <person name="Jorgensen S.L."/>
            <person name="Zaremba-Niedzwiedzka K."/>
            <person name="Martijn J."/>
            <person name="Lind A.E."/>
            <person name="van Eijk R."/>
            <person name="Schleper C."/>
            <person name="Guy L."/>
            <person name="Ettema T.J."/>
        </authorList>
    </citation>
    <scope>NUCLEOTIDE SEQUENCE</scope>
</reference>